<comment type="caution">
    <text evidence="1">The sequence shown here is derived from an EMBL/GenBank/DDBJ whole genome shotgun (WGS) entry which is preliminary data.</text>
</comment>
<dbReference type="InterPro" id="IPR021861">
    <property type="entry name" value="THO_THOC1"/>
</dbReference>
<organism evidence="1 2">
    <name type="scientific">Tetragonisca angustula</name>
    <dbReference type="NCBI Taxonomy" id="166442"/>
    <lineage>
        <taxon>Eukaryota</taxon>
        <taxon>Metazoa</taxon>
        <taxon>Ecdysozoa</taxon>
        <taxon>Arthropoda</taxon>
        <taxon>Hexapoda</taxon>
        <taxon>Insecta</taxon>
        <taxon>Pterygota</taxon>
        <taxon>Neoptera</taxon>
        <taxon>Endopterygota</taxon>
        <taxon>Hymenoptera</taxon>
        <taxon>Apocrita</taxon>
        <taxon>Aculeata</taxon>
        <taxon>Apoidea</taxon>
        <taxon>Anthophila</taxon>
        <taxon>Apidae</taxon>
        <taxon>Tetragonisca</taxon>
    </lineage>
</organism>
<accession>A0AAW0ZS76</accession>
<reference evidence="1 2" key="1">
    <citation type="submission" date="2024-05" db="EMBL/GenBank/DDBJ databases">
        <title>The nuclear and mitochondrial genome assemblies of Tetragonisca angustula (Apidae: Meliponini), a tiny yet remarkable pollinator in the Neotropics.</title>
        <authorList>
            <person name="Ferrari R."/>
            <person name="Ricardo P.C."/>
            <person name="Dias F.C."/>
            <person name="Araujo N.S."/>
            <person name="Soares D.O."/>
            <person name="Zhou Q.-S."/>
            <person name="Zhu C.-D."/>
            <person name="Coutinho L."/>
            <person name="Airas M.C."/>
            <person name="Batista T.M."/>
        </authorList>
    </citation>
    <scope>NUCLEOTIDE SEQUENCE [LARGE SCALE GENOMIC DNA]</scope>
    <source>
        <strain evidence="1">ASF017062</strain>
        <tissue evidence="1">Abdomen</tissue>
    </source>
</reference>
<dbReference type="PANTHER" id="PTHR13265:SF0">
    <property type="entry name" value="HPR1"/>
    <property type="match status" value="1"/>
</dbReference>
<proteinExistence type="predicted"/>
<gene>
    <name evidence="1" type="ORF">QLX08_007243</name>
</gene>
<evidence type="ECO:0000313" key="2">
    <source>
        <dbReference type="Proteomes" id="UP001432146"/>
    </source>
</evidence>
<dbReference type="Proteomes" id="UP001432146">
    <property type="component" value="Unassembled WGS sequence"/>
</dbReference>
<dbReference type="GO" id="GO:0000445">
    <property type="term" value="C:THO complex part of transcription export complex"/>
    <property type="evidence" value="ECO:0007669"/>
    <property type="project" value="TreeGrafter"/>
</dbReference>
<dbReference type="PANTHER" id="PTHR13265">
    <property type="entry name" value="THO COMPLEX SUBUNIT 1"/>
    <property type="match status" value="1"/>
</dbReference>
<name>A0AAW0ZS76_9HYME</name>
<dbReference type="AlphaFoldDB" id="A0AAW0ZS76"/>
<keyword evidence="2" id="KW-1185">Reference proteome</keyword>
<sequence>MFEILREYNDYLQQCFIMLDVKTFQKKCAERCTNDSNRKATIDHALRGTLLVILPKNVSNNVHLLEIYIAFCIELCRKDLATASMSVMLFADIFDSMTVDRNEQLFVFVENNVVVWKEDLFSACKNNLLRMCNDLELSRNVQCLRNV</sequence>
<protein>
    <submittedName>
        <fullName evidence="1">Uncharacterized protein</fullName>
    </submittedName>
</protein>
<dbReference type="Pfam" id="PF11957">
    <property type="entry name" value="efThoc1"/>
    <property type="match status" value="1"/>
</dbReference>
<evidence type="ECO:0000313" key="1">
    <source>
        <dbReference type="EMBL" id="KAK9299847.1"/>
    </source>
</evidence>
<dbReference type="GO" id="GO:0006406">
    <property type="term" value="P:mRNA export from nucleus"/>
    <property type="evidence" value="ECO:0007669"/>
    <property type="project" value="TreeGrafter"/>
</dbReference>
<dbReference type="EMBL" id="JAWNGG020000139">
    <property type="protein sequence ID" value="KAK9299847.1"/>
    <property type="molecule type" value="Genomic_DNA"/>
</dbReference>